<evidence type="ECO:0000313" key="3">
    <source>
        <dbReference type="EMBL" id="RJE22944.1"/>
    </source>
</evidence>
<dbReference type="OrthoDB" id="67965at2759"/>
<reference evidence="4" key="1">
    <citation type="submission" date="2017-02" db="EMBL/GenBank/DDBJ databases">
        <authorList>
            <person name="Tafer H."/>
            <person name="Lopandic K."/>
        </authorList>
    </citation>
    <scope>NUCLEOTIDE SEQUENCE [LARGE SCALE GENOMIC DNA]</scope>
    <source>
        <strain evidence="4">CBS 366.77</strain>
    </source>
</reference>
<proteinExistence type="predicted"/>
<evidence type="ECO:0000313" key="4">
    <source>
        <dbReference type="Proteomes" id="UP000266188"/>
    </source>
</evidence>
<dbReference type="GO" id="GO:0016020">
    <property type="term" value="C:membrane"/>
    <property type="evidence" value="ECO:0007669"/>
    <property type="project" value="TreeGrafter"/>
</dbReference>
<keyword evidence="2" id="KW-1133">Transmembrane helix</keyword>
<comment type="caution">
    <text evidence="3">The sequence shown here is derived from an EMBL/GenBank/DDBJ whole genome shotgun (WGS) entry which is preliminary data.</text>
</comment>
<dbReference type="Pfam" id="PF06966">
    <property type="entry name" value="DUF1295"/>
    <property type="match status" value="1"/>
</dbReference>
<gene>
    <name evidence="3" type="ORF">PHISCL_04713</name>
</gene>
<feature type="region of interest" description="Disordered" evidence="1">
    <location>
        <begin position="1"/>
        <end position="26"/>
    </location>
</feature>
<evidence type="ECO:0000256" key="1">
    <source>
        <dbReference type="SAM" id="MobiDB-lite"/>
    </source>
</evidence>
<accession>A0A3A2ZUI0</accession>
<feature type="transmembrane region" description="Helical" evidence="2">
    <location>
        <begin position="114"/>
        <end position="133"/>
    </location>
</feature>
<protein>
    <recommendedName>
        <fullName evidence="5">DUF1295 domain protein</fullName>
    </recommendedName>
</protein>
<organism evidence="3 4">
    <name type="scientific">Aspergillus sclerotialis</name>
    <dbReference type="NCBI Taxonomy" id="2070753"/>
    <lineage>
        <taxon>Eukaryota</taxon>
        <taxon>Fungi</taxon>
        <taxon>Dikarya</taxon>
        <taxon>Ascomycota</taxon>
        <taxon>Pezizomycotina</taxon>
        <taxon>Eurotiomycetes</taxon>
        <taxon>Eurotiomycetidae</taxon>
        <taxon>Eurotiales</taxon>
        <taxon>Aspergillaceae</taxon>
        <taxon>Aspergillus</taxon>
        <taxon>Aspergillus subgen. Polypaecilum</taxon>
    </lineage>
</organism>
<dbReference type="PANTHER" id="PTHR32251">
    <property type="entry name" value="3-OXO-5-ALPHA-STEROID 4-DEHYDROGENASE"/>
    <property type="match status" value="1"/>
</dbReference>
<dbReference type="Gene3D" id="1.20.120.1630">
    <property type="match status" value="1"/>
</dbReference>
<evidence type="ECO:0008006" key="5">
    <source>
        <dbReference type="Google" id="ProtNLM"/>
    </source>
</evidence>
<dbReference type="AlphaFoldDB" id="A0A3A2ZUI0"/>
<feature type="transmembrane region" description="Helical" evidence="2">
    <location>
        <begin position="145"/>
        <end position="172"/>
    </location>
</feature>
<dbReference type="STRING" id="2070753.A0A3A2ZUI0"/>
<keyword evidence="4" id="KW-1185">Reference proteome</keyword>
<dbReference type="EMBL" id="MVGC01000143">
    <property type="protein sequence ID" value="RJE22944.1"/>
    <property type="molecule type" value="Genomic_DNA"/>
</dbReference>
<keyword evidence="2" id="KW-0472">Membrane</keyword>
<dbReference type="PANTHER" id="PTHR32251:SF15">
    <property type="entry name" value="3-OXO-5-ALPHA-STEROID 4-DEHYDROGENASE (DUF1295)"/>
    <property type="match status" value="1"/>
</dbReference>
<evidence type="ECO:0000256" key="2">
    <source>
        <dbReference type="SAM" id="Phobius"/>
    </source>
</evidence>
<name>A0A3A2ZUI0_9EURO</name>
<sequence length="257" mass="27632">MATSSKSSSSTGQGSHNTSITDARRGNHNHSAAGTAIFIGLRPLSPIAQYQNLYRGWGPWLLSKIGASTISPMLSTPGASLSRHLLLAMSTGVTAKHIYWVLALNHEYFNPPIASLVGIGHLIFDTVASLLFLSPKTSALLTGPYISIPGTGSALSVPITLGTAMFTIGLLMETVAEAQRKQFKSNPENTGKIYTKGLWALARHVNYGGYTLWSAGYMLAAGGWAAGLFVMALLTLDFYYRPIPGLDRYMTEKYGEQ</sequence>
<dbReference type="Proteomes" id="UP000266188">
    <property type="component" value="Unassembled WGS sequence"/>
</dbReference>
<dbReference type="InterPro" id="IPR010721">
    <property type="entry name" value="UstE-like"/>
</dbReference>
<keyword evidence="2" id="KW-0812">Transmembrane</keyword>
<feature type="compositionally biased region" description="Low complexity" evidence="1">
    <location>
        <begin position="1"/>
        <end position="19"/>
    </location>
</feature>
<feature type="transmembrane region" description="Helical" evidence="2">
    <location>
        <begin position="217"/>
        <end position="240"/>
    </location>
</feature>